<accession>A0A409XT27</accession>
<evidence type="ECO:0000313" key="4">
    <source>
        <dbReference type="Proteomes" id="UP000283269"/>
    </source>
</evidence>
<keyword evidence="4" id="KW-1185">Reference proteome</keyword>
<feature type="region of interest" description="Disordered" evidence="2">
    <location>
        <begin position="1"/>
        <end position="31"/>
    </location>
</feature>
<organism evidence="3 4">
    <name type="scientific">Psilocybe cyanescens</name>
    <dbReference type="NCBI Taxonomy" id="93625"/>
    <lineage>
        <taxon>Eukaryota</taxon>
        <taxon>Fungi</taxon>
        <taxon>Dikarya</taxon>
        <taxon>Basidiomycota</taxon>
        <taxon>Agaricomycotina</taxon>
        <taxon>Agaricomycetes</taxon>
        <taxon>Agaricomycetidae</taxon>
        <taxon>Agaricales</taxon>
        <taxon>Agaricineae</taxon>
        <taxon>Strophariaceae</taxon>
        <taxon>Psilocybe</taxon>
    </lineage>
</organism>
<dbReference type="AlphaFoldDB" id="A0A409XT27"/>
<dbReference type="InParanoid" id="A0A409XT27"/>
<dbReference type="Proteomes" id="UP000283269">
    <property type="component" value="Unassembled WGS sequence"/>
</dbReference>
<sequence length="148" mass="17165">MPPRKSHQQREQARMKALGSMTQKQAALGSETAAEDLWDQLREALASNNELEQQLAQKSLECESLHSDLEISWEKCAQLMGEVSHWRSKQEATYHSLCMERQTANCGFAKIDWLEQQKEILVYAEKELWNFHIQWLAGHPSLTRLNQN</sequence>
<keyword evidence="1" id="KW-0175">Coiled coil</keyword>
<name>A0A409XT27_PSICY</name>
<evidence type="ECO:0000256" key="2">
    <source>
        <dbReference type="SAM" id="MobiDB-lite"/>
    </source>
</evidence>
<proteinExistence type="predicted"/>
<feature type="coiled-coil region" evidence="1">
    <location>
        <begin position="34"/>
        <end position="68"/>
    </location>
</feature>
<evidence type="ECO:0000256" key="1">
    <source>
        <dbReference type="SAM" id="Coils"/>
    </source>
</evidence>
<comment type="caution">
    <text evidence="3">The sequence shown here is derived from an EMBL/GenBank/DDBJ whole genome shotgun (WGS) entry which is preliminary data.</text>
</comment>
<dbReference type="EMBL" id="NHYD01000517">
    <property type="protein sequence ID" value="PPQ93973.1"/>
    <property type="molecule type" value="Genomic_DNA"/>
</dbReference>
<protein>
    <submittedName>
        <fullName evidence="3">Uncharacterized protein</fullName>
    </submittedName>
</protein>
<reference evidence="3 4" key="1">
    <citation type="journal article" date="2018" name="Evol. Lett.">
        <title>Horizontal gene cluster transfer increased hallucinogenic mushroom diversity.</title>
        <authorList>
            <person name="Reynolds H.T."/>
            <person name="Vijayakumar V."/>
            <person name="Gluck-Thaler E."/>
            <person name="Korotkin H.B."/>
            <person name="Matheny P.B."/>
            <person name="Slot J.C."/>
        </authorList>
    </citation>
    <scope>NUCLEOTIDE SEQUENCE [LARGE SCALE GENOMIC DNA]</scope>
    <source>
        <strain evidence="3 4">2631</strain>
    </source>
</reference>
<gene>
    <name evidence="3" type="ORF">CVT25_012948</name>
</gene>
<evidence type="ECO:0000313" key="3">
    <source>
        <dbReference type="EMBL" id="PPQ93973.1"/>
    </source>
</evidence>